<evidence type="ECO:0000256" key="1">
    <source>
        <dbReference type="SAM" id="MobiDB-lite"/>
    </source>
</evidence>
<reference evidence="3" key="1">
    <citation type="submission" date="2022-07" db="EMBL/GenBank/DDBJ databases">
        <title>Genome Sequence of Leucocoprinus birnbaumii.</title>
        <authorList>
            <person name="Buettner E."/>
        </authorList>
    </citation>
    <scope>NUCLEOTIDE SEQUENCE</scope>
    <source>
        <strain evidence="3">VT141</strain>
    </source>
</reference>
<feature type="domain" description="TECPR1-like DysF" evidence="2">
    <location>
        <begin position="127"/>
        <end position="218"/>
    </location>
</feature>
<sequence>MTLASQASPPHPSEHTPPPPSLVQDDSTTTEGVRQRFAPKSRLARVLSLPKLNLRNKAPSKQTLNINPRRSEAAAEANNVQNAETSIDVSASDDAPITLSDTGLKGEDDVTVDSMTLFSIPYYSALSLLPTDPSAFTLPNASHKRSEQPSITLDTYPLPDGNWHWVSRTWMIDMRNSDSGVVQHDGFEYNWVFRRHNWRAQVGFLSAGGWVRRRRWIRLMVRPAKNKPLTDLEGSMSPSSVSSKGNLLRHSLASSNISSISDLHHATVESVWCGNEDDWKRCRTLMIRYVRDGRKIDLWRIWLGFYHPSYQDQFADLVDQGHGKGKGKQKQWTEDDGPLPSQLLASDAASHRSMTPPPREYFVPVLQKHGRDLLQMFVYPDSRAQFLKLLGRAGLLADLSVSIGPDFSTSELEFWSYTNGLDEELRRLQITNSCTPTTNSTPHLQPATLRSHSGANGQ</sequence>
<feature type="region of interest" description="Disordered" evidence="1">
    <location>
        <begin position="1"/>
        <end position="39"/>
    </location>
</feature>
<protein>
    <recommendedName>
        <fullName evidence="2">TECPR1-like DysF domain-containing protein</fullName>
    </recommendedName>
</protein>
<comment type="caution">
    <text evidence="3">The sequence shown here is derived from an EMBL/GenBank/DDBJ whole genome shotgun (WGS) entry which is preliminary data.</text>
</comment>
<evidence type="ECO:0000259" key="2">
    <source>
        <dbReference type="Pfam" id="PF06398"/>
    </source>
</evidence>
<accession>A0AAD5W3D7</accession>
<dbReference type="EMBL" id="JANIEX010000031">
    <property type="protein sequence ID" value="KAJ3575628.1"/>
    <property type="molecule type" value="Genomic_DNA"/>
</dbReference>
<feature type="compositionally biased region" description="Polar residues" evidence="1">
    <location>
        <begin position="448"/>
        <end position="458"/>
    </location>
</feature>
<evidence type="ECO:0000313" key="4">
    <source>
        <dbReference type="Proteomes" id="UP001213000"/>
    </source>
</evidence>
<dbReference type="Proteomes" id="UP001213000">
    <property type="component" value="Unassembled WGS sequence"/>
</dbReference>
<evidence type="ECO:0000313" key="3">
    <source>
        <dbReference type="EMBL" id="KAJ3575628.1"/>
    </source>
</evidence>
<dbReference type="GO" id="GO:0005778">
    <property type="term" value="C:peroxisomal membrane"/>
    <property type="evidence" value="ECO:0007669"/>
    <property type="project" value="UniProtKB-ARBA"/>
</dbReference>
<feature type="region of interest" description="Disordered" evidence="1">
    <location>
        <begin position="321"/>
        <end position="340"/>
    </location>
</feature>
<name>A0AAD5W3D7_9AGAR</name>
<dbReference type="Pfam" id="PF06398">
    <property type="entry name" value="Pex24p"/>
    <property type="match status" value="1"/>
</dbReference>
<feature type="region of interest" description="Disordered" evidence="1">
    <location>
        <begin position="433"/>
        <end position="458"/>
    </location>
</feature>
<keyword evidence="4" id="KW-1185">Reference proteome</keyword>
<dbReference type="InterPro" id="IPR010482">
    <property type="entry name" value="TECPR1-like_DysF"/>
</dbReference>
<feature type="compositionally biased region" description="Low complexity" evidence="1">
    <location>
        <begin position="433"/>
        <end position="442"/>
    </location>
</feature>
<proteinExistence type="predicted"/>
<gene>
    <name evidence="3" type="ORF">NP233_g963</name>
</gene>
<feature type="compositionally biased region" description="Pro residues" evidence="1">
    <location>
        <begin position="9"/>
        <end position="21"/>
    </location>
</feature>
<organism evidence="3 4">
    <name type="scientific">Leucocoprinus birnbaumii</name>
    <dbReference type="NCBI Taxonomy" id="56174"/>
    <lineage>
        <taxon>Eukaryota</taxon>
        <taxon>Fungi</taxon>
        <taxon>Dikarya</taxon>
        <taxon>Basidiomycota</taxon>
        <taxon>Agaricomycotina</taxon>
        <taxon>Agaricomycetes</taxon>
        <taxon>Agaricomycetidae</taxon>
        <taxon>Agaricales</taxon>
        <taxon>Agaricineae</taxon>
        <taxon>Agaricaceae</taxon>
        <taxon>Leucocoprinus</taxon>
    </lineage>
</organism>
<dbReference type="GO" id="GO:0007031">
    <property type="term" value="P:peroxisome organization"/>
    <property type="evidence" value="ECO:0007669"/>
    <property type="project" value="UniProtKB-ARBA"/>
</dbReference>
<dbReference type="AlphaFoldDB" id="A0AAD5W3D7"/>